<proteinExistence type="predicted"/>
<dbReference type="GO" id="GO:0016746">
    <property type="term" value="F:acyltransferase activity"/>
    <property type="evidence" value="ECO:0007669"/>
    <property type="project" value="UniProtKB-KW"/>
</dbReference>
<dbReference type="Proteomes" id="UP001451571">
    <property type="component" value="Chromosome"/>
</dbReference>
<dbReference type="InterPro" id="IPR016181">
    <property type="entry name" value="Acyl_CoA_acyltransferase"/>
</dbReference>
<evidence type="ECO:0000313" key="2">
    <source>
        <dbReference type="EMBL" id="XAH72468.1"/>
    </source>
</evidence>
<dbReference type="Pfam" id="PF00583">
    <property type="entry name" value="Acetyltransf_1"/>
    <property type="match status" value="1"/>
</dbReference>
<evidence type="ECO:0000313" key="3">
    <source>
        <dbReference type="Proteomes" id="UP001451571"/>
    </source>
</evidence>
<dbReference type="PROSITE" id="PS51186">
    <property type="entry name" value="GNAT"/>
    <property type="match status" value="1"/>
</dbReference>
<reference evidence="2 3" key="1">
    <citation type="submission" date="2024-02" db="EMBL/GenBank/DDBJ databases">
        <title>Bacterial strain from lacustrine sediment.</title>
        <authorList>
            <person name="Petit C."/>
            <person name="Fadhlaoui K."/>
        </authorList>
    </citation>
    <scope>NUCLEOTIDE SEQUENCE [LARGE SCALE GENOMIC DNA]</scope>
    <source>
        <strain evidence="2 3">IPX-CK</strain>
    </source>
</reference>
<keyword evidence="3" id="KW-1185">Reference proteome</keyword>
<dbReference type="PANTHER" id="PTHR43138:SF1">
    <property type="entry name" value="N-ACETYLTRANSFERASE ACA1"/>
    <property type="match status" value="1"/>
</dbReference>
<dbReference type="InterPro" id="IPR000182">
    <property type="entry name" value="GNAT_dom"/>
</dbReference>
<dbReference type="PANTHER" id="PTHR43138">
    <property type="entry name" value="ACETYLTRANSFERASE, GNAT FAMILY"/>
    <property type="match status" value="1"/>
</dbReference>
<dbReference type="CDD" id="cd04301">
    <property type="entry name" value="NAT_SF"/>
    <property type="match status" value="1"/>
</dbReference>
<sequence>MGIAVREFTKEDIPAMLGIWNEVVEEGVAFPQMELLDERTGMEFFEAQSFTGIAVEEETDSVVGLYILHPNNIGRCGHISNASYAVKGGQRGKKIGEILVSHCIGKAREIGFRILQFNAVVITNTRAIHLYEKLGFVKLGVIPEGFLMKDGSYQDIVPHYYRL</sequence>
<feature type="domain" description="N-acetyltransferase" evidence="1">
    <location>
        <begin position="3"/>
        <end position="160"/>
    </location>
</feature>
<evidence type="ECO:0000259" key="1">
    <source>
        <dbReference type="PROSITE" id="PS51186"/>
    </source>
</evidence>
<dbReference type="EC" id="2.3.1.-" evidence="2"/>
<dbReference type="EMBL" id="CP146256">
    <property type="protein sequence ID" value="XAH72468.1"/>
    <property type="molecule type" value="Genomic_DNA"/>
</dbReference>
<organism evidence="2 3">
    <name type="scientific">Kineothrix sedimenti</name>
    <dbReference type="NCBI Taxonomy" id="3123317"/>
    <lineage>
        <taxon>Bacteria</taxon>
        <taxon>Bacillati</taxon>
        <taxon>Bacillota</taxon>
        <taxon>Clostridia</taxon>
        <taxon>Lachnospirales</taxon>
        <taxon>Lachnospiraceae</taxon>
        <taxon>Kineothrix</taxon>
    </lineage>
</organism>
<accession>A0ABZ3EQI9</accession>
<dbReference type="InterPro" id="IPR052742">
    <property type="entry name" value="Mito_N-acetyltransferase"/>
</dbReference>
<name>A0ABZ3EQI9_9FIRM</name>
<keyword evidence="2" id="KW-0012">Acyltransferase</keyword>
<keyword evidence="2" id="KW-0808">Transferase</keyword>
<dbReference type="Gene3D" id="3.40.630.30">
    <property type="match status" value="1"/>
</dbReference>
<protein>
    <submittedName>
        <fullName evidence="2">GNAT family N-acetyltransferase</fullName>
        <ecNumber evidence="2">2.3.1.-</ecNumber>
    </submittedName>
</protein>
<dbReference type="SUPFAM" id="SSF55729">
    <property type="entry name" value="Acyl-CoA N-acyltransferases (Nat)"/>
    <property type="match status" value="1"/>
</dbReference>
<gene>
    <name evidence="2" type="ORF">V6984_13175</name>
</gene>
<dbReference type="RefSeq" id="WP_342756084.1">
    <property type="nucleotide sequence ID" value="NZ_CP146256.1"/>
</dbReference>